<dbReference type="Proteomes" id="UP000293874">
    <property type="component" value="Unassembled WGS sequence"/>
</dbReference>
<evidence type="ECO:0000313" key="2">
    <source>
        <dbReference type="Proteomes" id="UP000293874"/>
    </source>
</evidence>
<organism evidence="1 2">
    <name type="scientific">Pseudobacter ginsenosidimutans</name>
    <dbReference type="NCBI Taxonomy" id="661488"/>
    <lineage>
        <taxon>Bacteria</taxon>
        <taxon>Pseudomonadati</taxon>
        <taxon>Bacteroidota</taxon>
        <taxon>Chitinophagia</taxon>
        <taxon>Chitinophagales</taxon>
        <taxon>Chitinophagaceae</taxon>
        <taxon>Pseudobacter</taxon>
    </lineage>
</organism>
<proteinExistence type="predicted"/>
<comment type="caution">
    <text evidence="1">The sequence shown here is derived from an EMBL/GenBank/DDBJ whole genome shotgun (WGS) entry which is preliminary data.</text>
</comment>
<dbReference type="OrthoDB" id="620210at2"/>
<keyword evidence="2" id="KW-1185">Reference proteome</keyword>
<gene>
    <name evidence="1" type="ORF">EV199_3142</name>
</gene>
<protein>
    <submittedName>
        <fullName evidence="1">Uncharacterized protein</fullName>
    </submittedName>
</protein>
<dbReference type="AlphaFoldDB" id="A0A4Q7MW11"/>
<sequence>MKPSIPIVILLILFCGDLLGQGQEAASYQIARERSLWHDNIDKAQLKLQLEFDRLRIDTSTKLQALDAITRQVNEIQMGIETDSTLNSNDKGRYLRTLEYMLRGYGDKVNKRDFGPTMGPALVKAFEKGIDLNRKKESIKPLVDEVDYGIGKILVDCFEFYFADNPGMAGSKVTLLRKYINLHPDQALPVLRDNPNVYFADSLISVVAQRDTRRLYDYAAARNKLGDRIRNHPDTFVNMVARMANSKSGQLYFPFLDNLLKGRITLAEIDSVKEDDFKYFRLMVKTRIDYAARLLPPLRDTAHEMKALTAMMASKAKQYFVREINALHDVSDSRVRFKRLEGLTPQELYYISVLSEDELYTSSYVSGVYPRIFERMANPRGDSLLMSVHGDFFRKFIKMAAGYNTLNNFLGTMGKENAATLMQSFVIGLEKPKPGDELEDAVDVADSYSSIMDKDKEMAGFVLNQVRWSYEKNVRENNKRGIVIYNLLKILFQSADTTTKTDLSAQLGIPSIYDQDYKGLVDDSGRVVQQVFFYGDEDKDGQLSFINFMNMFRGRAEWRINEKNPEWVTITSTKGKPVWIFANRPLLGDDDPDDKAQNKLIAYLEERNLKPSVVIHRGHSYHLASTLKKLAPTAKIVVLGSCGGYNNLNEVLTICKDAHIISSKQVGTKVVNEPILQAINNNLVAGRNIDWISMWRDLTGKFRNDAAAKEKFDDYIPPYKNLGAIFIKAYRKAMGEE</sequence>
<name>A0A4Q7MW11_9BACT</name>
<evidence type="ECO:0000313" key="1">
    <source>
        <dbReference type="EMBL" id="RZS71240.1"/>
    </source>
</evidence>
<dbReference type="RefSeq" id="WP_130541767.1">
    <property type="nucleotide sequence ID" value="NZ_CP042431.1"/>
</dbReference>
<accession>A0A4Q7MW11</accession>
<reference evidence="1 2" key="1">
    <citation type="submission" date="2019-02" db="EMBL/GenBank/DDBJ databases">
        <title>Genomic Encyclopedia of Type Strains, Phase IV (KMG-IV): sequencing the most valuable type-strain genomes for metagenomic binning, comparative biology and taxonomic classification.</title>
        <authorList>
            <person name="Goeker M."/>
        </authorList>
    </citation>
    <scope>NUCLEOTIDE SEQUENCE [LARGE SCALE GENOMIC DNA]</scope>
    <source>
        <strain evidence="1 2">DSM 18116</strain>
    </source>
</reference>
<dbReference type="EMBL" id="SGXA01000002">
    <property type="protein sequence ID" value="RZS71240.1"/>
    <property type="molecule type" value="Genomic_DNA"/>
</dbReference>